<evidence type="ECO:0000313" key="2">
    <source>
        <dbReference type="EMBL" id="QDC37080.1"/>
    </source>
</evidence>
<organism evidence="2 3">
    <name type="scientific">Sphingobium fuliginis ATCC 27551</name>
    <dbReference type="NCBI Taxonomy" id="1208342"/>
    <lineage>
        <taxon>Bacteria</taxon>
        <taxon>Pseudomonadati</taxon>
        <taxon>Pseudomonadota</taxon>
        <taxon>Alphaproteobacteria</taxon>
        <taxon>Sphingomonadales</taxon>
        <taxon>Sphingomonadaceae</taxon>
        <taxon>Sphingobium</taxon>
    </lineage>
</organism>
<accession>A0A5B8CGG8</accession>
<feature type="compositionally biased region" description="Low complexity" evidence="1">
    <location>
        <begin position="118"/>
        <end position="129"/>
    </location>
</feature>
<dbReference type="Proteomes" id="UP000311469">
    <property type="component" value="Chromosome cSF1"/>
</dbReference>
<dbReference type="Gene3D" id="1.10.10.10">
    <property type="entry name" value="Winged helix-like DNA-binding domain superfamily/Winged helix DNA-binding domain"/>
    <property type="match status" value="1"/>
</dbReference>
<proteinExistence type="predicted"/>
<evidence type="ECO:0000256" key="1">
    <source>
        <dbReference type="SAM" id="MobiDB-lite"/>
    </source>
</evidence>
<name>A0A5B8CGG8_SPHSA</name>
<evidence type="ECO:0000313" key="3">
    <source>
        <dbReference type="Proteomes" id="UP000311469"/>
    </source>
</evidence>
<feature type="region of interest" description="Disordered" evidence="1">
    <location>
        <begin position="94"/>
        <end position="185"/>
    </location>
</feature>
<dbReference type="AlphaFoldDB" id="A0A5B8CGG8"/>
<dbReference type="Pfam" id="PF13730">
    <property type="entry name" value="HTH_36"/>
    <property type="match status" value="1"/>
</dbReference>
<feature type="compositionally biased region" description="Basic and acidic residues" evidence="1">
    <location>
        <begin position="142"/>
        <end position="158"/>
    </location>
</feature>
<gene>
    <name evidence="2" type="ORF">FIL70_07450</name>
</gene>
<dbReference type="KEGG" id="sufl:FIL70_07450"/>
<dbReference type="EMBL" id="CP041016">
    <property type="protein sequence ID" value="QDC37080.1"/>
    <property type="molecule type" value="Genomic_DNA"/>
</dbReference>
<reference evidence="2 3" key="1">
    <citation type="submission" date="2019-06" db="EMBL/GenBank/DDBJ databases">
        <title>Genome organization and adaptive potential of archetypical organophosphate degarding Sphingobium fuliginis ATCC 27551.</title>
        <authorList>
            <person name="Sarwar A."/>
            <person name="Parthasarathy S."/>
            <person name="Singh C."/>
            <person name="Siddavattam D."/>
        </authorList>
    </citation>
    <scope>NUCLEOTIDE SEQUENCE [LARGE SCALE GENOMIC DNA]</scope>
    <source>
        <strain evidence="2 3">ATCC 27551</strain>
    </source>
</reference>
<feature type="compositionally biased region" description="Polar residues" evidence="1">
    <location>
        <begin position="130"/>
        <end position="141"/>
    </location>
</feature>
<dbReference type="InterPro" id="IPR036388">
    <property type="entry name" value="WH-like_DNA-bd_sf"/>
</dbReference>
<sequence>MGGAGVSIRVMSAVWDLDLPDSEKLVALALADWCNDQGECWPSVPQIAKKCSKSERTVQNVTASLEAKGHLTRQMIPGRGCKYHIHPRKDCTTTPAAAAPVNPRKRCTPATAAPVQGTTDTPAAAAPNTSVTVISSEANASSDKRAKAANENWHRLPEGWEPTRPLPPNCPLRSRSGRRERLKTN</sequence>
<protein>
    <submittedName>
        <fullName evidence="2">Helix-turn-helix domain-containing protein</fullName>
    </submittedName>
</protein>